<feature type="compositionally biased region" description="Low complexity" evidence="1">
    <location>
        <begin position="47"/>
        <end position="72"/>
    </location>
</feature>
<gene>
    <name evidence="3" type="ORF">M3D15_08835</name>
</gene>
<keyword evidence="4" id="KW-1185">Reference proteome</keyword>
<name>A0ABT2HYN0_9MICO</name>
<evidence type="ECO:0000313" key="3">
    <source>
        <dbReference type="EMBL" id="MCT2043429.1"/>
    </source>
</evidence>
<feature type="transmembrane region" description="Helical" evidence="2">
    <location>
        <begin position="150"/>
        <end position="175"/>
    </location>
</feature>
<feature type="compositionally biased region" description="Basic and acidic residues" evidence="1">
    <location>
        <begin position="24"/>
        <end position="35"/>
    </location>
</feature>
<feature type="compositionally biased region" description="Basic and acidic residues" evidence="1">
    <location>
        <begin position="1"/>
        <end position="16"/>
    </location>
</feature>
<keyword evidence="2" id="KW-1133">Transmembrane helix</keyword>
<evidence type="ECO:0008006" key="5">
    <source>
        <dbReference type="Google" id="ProtNLM"/>
    </source>
</evidence>
<feature type="transmembrane region" description="Helical" evidence="2">
    <location>
        <begin position="214"/>
        <end position="242"/>
    </location>
</feature>
<organism evidence="3 4">
    <name type="scientific">Pseudoclavibacter albus</name>
    <dbReference type="NCBI Taxonomy" id="272241"/>
    <lineage>
        <taxon>Bacteria</taxon>
        <taxon>Bacillati</taxon>
        <taxon>Actinomycetota</taxon>
        <taxon>Actinomycetes</taxon>
        <taxon>Micrococcales</taxon>
        <taxon>Microbacteriaceae</taxon>
        <taxon>Pseudoclavibacter</taxon>
    </lineage>
</organism>
<dbReference type="EMBL" id="JALXSQ010000043">
    <property type="protein sequence ID" value="MCT2043429.1"/>
    <property type="molecule type" value="Genomic_DNA"/>
</dbReference>
<keyword evidence="2" id="KW-0812">Transmembrane</keyword>
<dbReference type="RefSeq" id="WP_260104594.1">
    <property type="nucleotide sequence ID" value="NZ_JALXSQ010000043.1"/>
</dbReference>
<protein>
    <recommendedName>
        <fullName evidence="5">DUF4190 domain-containing protein</fullName>
    </recommendedName>
</protein>
<keyword evidence="2" id="KW-0472">Membrane</keyword>
<proteinExistence type="predicted"/>
<evidence type="ECO:0000256" key="2">
    <source>
        <dbReference type="SAM" id="Phobius"/>
    </source>
</evidence>
<feature type="region of interest" description="Disordered" evidence="1">
    <location>
        <begin position="1"/>
        <end position="76"/>
    </location>
</feature>
<feature type="transmembrane region" description="Helical" evidence="2">
    <location>
        <begin position="181"/>
        <end position="202"/>
    </location>
</feature>
<accession>A0ABT2HYN0</accession>
<evidence type="ECO:0000313" key="4">
    <source>
        <dbReference type="Proteomes" id="UP001525379"/>
    </source>
</evidence>
<evidence type="ECO:0000256" key="1">
    <source>
        <dbReference type="SAM" id="MobiDB-lite"/>
    </source>
</evidence>
<reference evidence="3 4" key="1">
    <citation type="submission" date="2022-04" db="EMBL/GenBank/DDBJ databases">
        <title>Human microbiome associated bacterial genomes.</title>
        <authorList>
            <person name="Sandstrom S."/>
            <person name="Salamzade R."/>
            <person name="Kalan L.R."/>
        </authorList>
    </citation>
    <scope>NUCLEOTIDE SEQUENCE [LARGE SCALE GENOMIC DNA]</scope>
    <source>
        <strain evidence="4">p3-SID1799</strain>
    </source>
</reference>
<comment type="caution">
    <text evidence="3">The sequence shown here is derived from an EMBL/GenBank/DDBJ whole genome shotgun (WGS) entry which is preliminary data.</text>
</comment>
<sequence length="249" mass="25964">MNEADTSRPRTGDDATRASSTPAAEEKASEPREQDAMPTVPQERIEAPSAGEQEAQQSEAEQPATDTAASDTATRELRDDELFDVIVVPSNNRVEGELLPNARVSSYQPKFTGNYPSSGYSGEGASAHRAPHGRELVPVRKAPAPANESLVSVSPVSFAALLAGSISIVVAWVGIIIFPPFLVLGAVGCVVAIVLGFLGVALEPKGKPFSISGLSLGSIGCVGMMVVMSLVLAAFMFILWLATVLAATS</sequence>
<dbReference type="Proteomes" id="UP001525379">
    <property type="component" value="Unassembled WGS sequence"/>
</dbReference>